<dbReference type="NCBIfam" id="TIGR01746">
    <property type="entry name" value="Thioester-redct"/>
    <property type="match status" value="1"/>
</dbReference>
<evidence type="ECO:0000256" key="2">
    <source>
        <dbReference type="ARBA" id="ARBA00022553"/>
    </source>
</evidence>
<dbReference type="Gene3D" id="3.30.300.30">
    <property type="match status" value="1"/>
</dbReference>
<dbReference type="Pfam" id="PF13193">
    <property type="entry name" value="AMP-binding_C"/>
    <property type="match status" value="1"/>
</dbReference>
<keyword evidence="2" id="KW-0597">Phosphoprotein</keyword>
<dbReference type="InterPro" id="IPR010080">
    <property type="entry name" value="Thioester_reductase-like_dom"/>
</dbReference>
<dbReference type="InterPro" id="IPR020845">
    <property type="entry name" value="AMP-binding_CS"/>
</dbReference>
<dbReference type="SUPFAM" id="SSF47336">
    <property type="entry name" value="ACP-like"/>
    <property type="match status" value="1"/>
</dbReference>
<accession>A0A319EMR7</accession>
<evidence type="ECO:0000313" key="5">
    <source>
        <dbReference type="EMBL" id="PYI02049.1"/>
    </source>
</evidence>
<dbReference type="InterPro" id="IPR042099">
    <property type="entry name" value="ANL_N_sf"/>
</dbReference>
<dbReference type="SUPFAM" id="SSF51735">
    <property type="entry name" value="NAD(P)-binding Rossmann-fold domains"/>
    <property type="match status" value="1"/>
</dbReference>
<dbReference type="InterPro" id="IPR036736">
    <property type="entry name" value="ACP-like_sf"/>
</dbReference>
<dbReference type="Pfam" id="PF00501">
    <property type="entry name" value="AMP-binding"/>
    <property type="match status" value="1"/>
</dbReference>
<evidence type="ECO:0000313" key="6">
    <source>
        <dbReference type="Proteomes" id="UP000248423"/>
    </source>
</evidence>
<dbReference type="InterPro" id="IPR036291">
    <property type="entry name" value="NAD(P)-bd_dom_sf"/>
</dbReference>
<protein>
    <submittedName>
        <fullName evidence="5">Acetyl-CoA synthetase-like protein</fullName>
    </submittedName>
</protein>
<dbReference type="InterPro" id="IPR009081">
    <property type="entry name" value="PP-bd_ACP"/>
</dbReference>
<feature type="domain" description="Carrier" evidence="4">
    <location>
        <begin position="457"/>
        <end position="549"/>
    </location>
</feature>
<dbReference type="STRING" id="1448318.A0A319EMR7"/>
<evidence type="ECO:0000256" key="1">
    <source>
        <dbReference type="ARBA" id="ARBA00022450"/>
    </source>
</evidence>
<dbReference type="CDD" id="cd05930">
    <property type="entry name" value="A_NRPS"/>
    <property type="match status" value="1"/>
</dbReference>
<dbReference type="InterPro" id="IPR045851">
    <property type="entry name" value="AMP-bd_C_sf"/>
</dbReference>
<dbReference type="Gene3D" id="3.40.50.12780">
    <property type="entry name" value="N-terminal domain of ligase-like"/>
    <property type="match status" value="1"/>
</dbReference>
<dbReference type="EMBL" id="KZ826402">
    <property type="protein sequence ID" value="PYI02049.1"/>
    <property type="molecule type" value="Genomic_DNA"/>
</dbReference>
<keyword evidence="1" id="KW-0596">Phosphopantetheine</keyword>
<dbReference type="Gene3D" id="3.40.50.720">
    <property type="entry name" value="NAD(P)-binding Rossmann-like Domain"/>
    <property type="match status" value="1"/>
</dbReference>
<name>A0A319EMR7_ASPSB</name>
<sequence length="961" mass="107106">MGPGGKIGILLGPGVKQVVAQVAVRLADCVCVPIEPSLPERRLADMLHDAEVKHIIMEEAQLELPDFKRMDFEIGHNQPVTKLRNPPVDMTSEHSHILFTSGSTGRPKPVQIRAGGILHLATQTPATPLSCDDRVASFNNPGFDLSLFEIWVTLIARATIVVVPRRIATDPGAMRSFLREHEVTVLIITAALFNLVASDRGAFHTLKHVLTAGDVANVQVMRDVLEHGPPKHLWNTYGPTECTTLVTMLEVTVEETARDRIGIGGPVGQMEVFLMDRNDNPILDCGQPGEICIAGPQQTSGYLNRPVEKKKCFLSHDRAHLGPPRSREETPDNDLVRLYRTGDIGEWRPGQGSLDFVGRSDTQVKHRGFRVELGEIERVLLTCEGVRGAVVIQQPPQSADGMPVLVSFVTLARASKWSPEDIVQFARDRLPSYMVPGAVESVPEFPLTPHAKVDRKALLETRLHRLQNHVSETGHIQDYRTRVPGFCKDILGLTQIHDSDDFFQLGATSLQAAGLLALLQDKLGSSVSMEDLFGHSTVADLVHLVGQRASPTDAPDTTRRWMKDIDQVDTIDVVPHWESDGEGKVLITGATGFVGAHLLHHLLNRPSVKQIACLCRPRHYPSAAGRVQRALERYDLWKSCQGQAHKLLMLEGDLTQDQLGLGPDLYGWLANWTSIIFHLGAKVNFCESYREHYAPNVVGTRNILRLAAAGRRKVLQYFSSIDAWGPTGFVLGTKEVYEDGPLEPHVQALRYDLGYAQSQWVAEAMVRRMRDRGLPTVIHRPGFIIGHAVTGQSNPDDFVSRLIVGCIQLGVFPQLDQRLEYVTIDYVIAAVMHIASSNQSLGHSYSLLSPDQRLSATVTDTCRIINEAGYPVRLVDYKDWVQEVARKQQREGPLASLQPMFRERVLGDLTRWEASQRSPWYRSDNTVQALQDRPDIQYQPFDAAMLQRFIAFWKRKGFYAI</sequence>
<gene>
    <name evidence="5" type="ORF">BO78DRAFT_400885</name>
</gene>
<dbReference type="AlphaFoldDB" id="A0A319EMR7"/>
<dbReference type="PROSITE" id="PS50075">
    <property type="entry name" value="CARRIER"/>
    <property type="match status" value="1"/>
</dbReference>
<comment type="similarity">
    <text evidence="3">Belongs to the NRP synthetase family.</text>
</comment>
<dbReference type="InterPro" id="IPR000873">
    <property type="entry name" value="AMP-dep_synth/lig_dom"/>
</dbReference>
<keyword evidence="6" id="KW-1185">Reference proteome</keyword>
<dbReference type="OrthoDB" id="408177at2759"/>
<proteinExistence type="inferred from homology"/>
<evidence type="ECO:0000259" key="4">
    <source>
        <dbReference type="PROSITE" id="PS50075"/>
    </source>
</evidence>
<dbReference type="SUPFAM" id="SSF56801">
    <property type="entry name" value="Acetyl-CoA synthetase-like"/>
    <property type="match status" value="1"/>
</dbReference>
<dbReference type="Pfam" id="PF00550">
    <property type="entry name" value="PP-binding"/>
    <property type="match status" value="1"/>
</dbReference>
<dbReference type="PANTHER" id="PTHR44845:SF6">
    <property type="entry name" value="BETA-ALANINE-ACTIVATING ENZYME"/>
    <property type="match status" value="1"/>
</dbReference>
<dbReference type="CDD" id="cd05235">
    <property type="entry name" value="SDR_e1"/>
    <property type="match status" value="1"/>
</dbReference>
<dbReference type="InterPro" id="IPR025110">
    <property type="entry name" value="AMP-bd_C"/>
</dbReference>
<dbReference type="PROSITE" id="PS00455">
    <property type="entry name" value="AMP_BINDING"/>
    <property type="match status" value="1"/>
</dbReference>
<evidence type="ECO:0000256" key="3">
    <source>
        <dbReference type="ARBA" id="ARBA00029454"/>
    </source>
</evidence>
<dbReference type="InterPro" id="IPR013120">
    <property type="entry name" value="FAR_NAD-bd"/>
</dbReference>
<organism evidence="5 6">
    <name type="scientific">Aspergillus sclerotiicarbonarius (strain CBS 121057 / IBT 28362)</name>
    <dbReference type="NCBI Taxonomy" id="1448318"/>
    <lineage>
        <taxon>Eukaryota</taxon>
        <taxon>Fungi</taxon>
        <taxon>Dikarya</taxon>
        <taxon>Ascomycota</taxon>
        <taxon>Pezizomycotina</taxon>
        <taxon>Eurotiomycetes</taxon>
        <taxon>Eurotiomycetidae</taxon>
        <taxon>Eurotiales</taxon>
        <taxon>Aspergillaceae</taxon>
        <taxon>Aspergillus</taxon>
        <taxon>Aspergillus subgen. Circumdati</taxon>
    </lineage>
</organism>
<dbReference type="Gene3D" id="1.10.1200.10">
    <property type="entry name" value="ACP-like"/>
    <property type="match status" value="1"/>
</dbReference>
<dbReference type="Proteomes" id="UP000248423">
    <property type="component" value="Unassembled WGS sequence"/>
</dbReference>
<reference evidence="5 6" key="1">
    <citation type="submission" date="2018-02" db="EMBL/GenBank/DDBJ databases">
        <title>The genomes of Aspergillus section Nigri reveals drivers in fungal speciation.</title>
        <authorList>
            <consortium name="DOE Joint Genome Institute"/>
            <person name="Vesth T.C."/>
            <person name="Nybo J."/>
            <person name="Theobald S."/>
            <person name="Brandl J."/>
            <person name="Frisvad J.C."/>
            <person name="Nielsen K.F."/>
            <person name="Lyhne E.K."/>
            <person name="Kogle M.E."/>
            <person name="Kuo A."/>
            <person name="Riley R."/>
            <person name="Clum A."/>
            <person name="Nolan M."/>
            <person name="Lipzen A."/>
            <person name="Salamov A."/>
            <person name="Henrissat B."/>
            <person name="Wiebenga A."/>
            <person name="De vries R.P."/>
            <person name="Grigoriev I.V."/>
            <person name="Mortensen U.H."/>
            <person name="Andersen M.R."/>
            <person name="Baker S.E."/>
        </authorList>
    </citation>
    <scope>NUCLEOTIDE SEQUENCE [LARGE SCALE GENOMIC DNA]</scope>
    <source>
        <strain evidence="5 6">CBS 121057</strain>
    </source>
</reference>
<dbReference type="PANTHER" id="PTHR44845">
    <property type="entry name" value="CARRIER DOMAIN-CONTAINING PROTEIN"/>
    <property type="match status" value="1"/>
</dbReference>
<dbReference type="Pfam" id="PF07993">
    <property type="entry name" value="NAD_binding_4"/>
    <property type="match status" value="1"/>
</dbReference>
<dbReference type="VEuPathDB" id="FungiDB:BO78DRAFT_400885"/>